<dbReference type="AlphaFoldDB" id="A0A1V4I2E3"/>
<dbReference type="Proteomes" id="UP000189940">
    <property type="component" value="Unassembled WGS sequence"/>
</dbReference>
<protein>
    <submittedName>
        <fullName evidence="1">Uncharacterized protein</fullName>
    </submittedName>
</protein>
<name>A0A1V4I2E3_NITVU</name>
<comment type="caution">
    <text evidence="1">The sequence shown here is derived from an EMBL/GenBank/DDBJ whole genome shotgun (WGS) entry which is preliminary data.</text>
</comment>
<evidence type="ECO:0000313" key="2">
    <source>
        <dbReference type="Proteomes" id="UP000189940"/>
    </source>
</evidence>
<sequence length="77" mass="7997">MRMTFPKPGCLEAVKSARKSFAGSKKFDATAMVATGGATVGKQVAAPAEVAARAPMAVAELHQSPSFGVSRFSRDII</sequence>
<organism evidence="1 2">
    <name type="scientific">Nitrobacter vulgaris</name>
    <dbReference type="NCBI Taxonomy" id="29421"/>
    <lineage>
        <taxon>Bacteria</taxon>
        <taxon>Pseudomonadati</taxon>
        <taxon>Pseudomonadota</taxon>
        <taxon>Alphaproteobacteria</taxon>
        <taxon>Hyphomicrobiales</taxon>
        <taxon>Nitrobacteraceae</taxon>
        <taxon>Nitrobacter</taxon>
    </lineage>
</organism>
<dbReference type="EMBL" id="MWPQ01000011">
    <property type="protein sequence ID" value="OPH84010.1"/>
    <property type="molecule type" value="Genomic_DNA"/>
</dbReference>
<gene>
    <name evidence="1" type="ORF">B2M20_04060</name>
</gene>
<dbReference type="RefSeq" id="WP_079445813.1">
    <property type="nucleotide sequence ID" value="NZ_JAVDPZ010000019.1"/>
</dbReference>
<keyword evidence="2" id="KW-1185">Reference proteome</keyword>
<proteinExistence type="predicted"/>
<accession>A0A1V4I2E3</accession>
<reference evidence="1 2" key="1">
    <citation type="submission" date="2017-02" db="EMBL/GenBank/DDBJ databases">
        <title>Genome sequence of the nitrite-oxidizing bacterium Nitrobacter vulgaris strain Ab1.</title>
        <authorList>
            <person name="Mellbye B.L."/>
            <person name="Davis E.W."/>
            <person name="Spieck E."/>
            <person name="Chang J.H."/>
            <person name="Bottomley P.J."/>
            <person name="Sayavedra-Soto L.A."/>
        </authorList>
    </citation>
    <scope>NUCLEOTIDE SEQUENCE [LARGE SCALE GENOMIC DNA]</scope>
    <source>
        <strain evidence="1 2">Ab1</strain>
    </source>
</reference>
<evidence type="ECO:0000313" key="1">
    <source>
        <dbReference type="EMBL" id="OPH84010.1"/>
    </source>
</evidence>